<accession>A0ABV7YZC9</accession>
<feature type="domain" description="HTH LytTR-type" evidence="1">
    <location>
        <begin position="19"/>
        <end position="95"/>
    </location>
</feature>
<evidence type="ECO:0000313" key="3">
    <source>
        <dbReference type="Proteomes" id="UP001595616"/>
    </source>
</evidence>
<evidence type="ECO:0000259" key="1">
    <source>
        <dbReference type="PROSITE" id="PS50930"/>
    </source>
</evidence>
<keyword evidence="3" id="KW-1185">Reference proteome</keyword>
<sequence length="103" mass="11902">MHISQIIHIGSRKRILSEDILYLQSDLNYTKVYTINGKMHLVSTTLKTIEARLSSSAHFLRINRGLVVNSNHIKSFNKKTLTIANIELNISRRRLSDMQNYGF</sequence>
<dbReference type="EMBL" id="JBHRYQ010000001">
    <property type="protein sequence ID" value="MFC3811318.1"/>
    <property type="molecule type" value="Genomic_DNA"/>
</dbReference>
<organism evidence="2 3">
    <name type="scientific">Lacihabitans lacunae</name>
    <dbReference type="NCBI Taxonomy" id="1028214"/>
    <lineage>
        <taxon>Bacteria</taxon>
        <taxon>Pseudomonadati</taxon>
        <taxon>Bacteroidota</taxon>
        <taxon>Cytophagia</taxon>
        <taxon>Cytophagales</taxon>
        <taxon>Leadbetterellaceae</taxon>
        <taxon>Lacihabitans</taxon>
    </lineage>
</organism>
<gene>
    <name evidence="2" type="ORF">ACFOOI_11700</name>
</gene>
<dbReference type="PROSITE" id="PS50930">
    <property type="entry name" value="HTH_LYTTR"/>
    <property type="match status" value="1"/>
</dbReference>
<proteinExistence type="predicted"/>
<evidence type="ECO:0000313" key="2">
    <source>
        <dbReference type="EMBL" id="MFC3811318.1"/>
    </source>
</evidence>
<dbReference type="InterPro" id="IPR007492">
    <property type="entry name" value="LytTR_DNA-bd_dom"/>
</dbReference>
<reference evidence="3" key="1">
    <citation type="journal article" date="2019" name="Int. J. Syst. Evol. Microbiol.">
        <title>The Global Catalogue of Microorganisms (GCM) 10K type strain sequencing project: providing services to taxonomists for standard genome sequencing and annotation.</title>
        <authorList>
            <consortium name="The Broad Institute Genomics Platform"/>
            <consortium name="The Broad Institute Genome Sequencing Center for Infectious Disease"/>
            <person name="Wu L."/>
            <person name="Ma J."/>
        </authorList>
    </citation>
    <scope>NUCLEOTIDE SEQUENCE [LARGE SCALE GENOMIC DNA]</scope>
    <source>
        <strain evidence="3">CECT 7956</strain>
    </source>
</reference>
<comment type="caution">
    <text evidence="2">The sequence shown here is derived from an EMBL/GenBank/DDBJ whole genome shotgun (WGS) entry which is preliminary data.</text>
</comment>
<dbReference type="Proteomes" id="UP001595616">
    <property type="component" value="Unassembled WGS sequence"/>
</dbReference>
<dbReference type="Pfam" id="PF04397">
    <property type="entry name" value="LytTR"/>
    <property type="match status" value="1"/>
</dbReference>
<dbReference type="SMART" id="SM00850">
    <property type="entry name" value="LytTR"/>
    <property type="match status" value="1"/>
</dbReference>
<dbReference type="RefSeq" id="WP_379838159.1">
    <property type="nucleotide sequence ID" value="NZ_JBHRYQ010000001.1"/>
</dbReference>
<name>A0ABV7YZC9_9BACT</name>
<dbReference type="Gene3D" id="2.40.50.1020">
    <property type="entry name" value="LytTr DNA-binding domain"/>
    <property type="match status" value="1"/>
</dbReference>
<protein>
    <submittedName>
        <fullName evidence="2">LytR/AlgR family response regulator transcription factor</fullName>
    </submittedName>
</protein>